<evidence type="ECO:0000256" key="3">
    <source>
        <dbReference type="ARBA" id="ARBA00022843"/>
    </source>
</evidence>
<keyword evidence="8" id="KW-1185">Reference proteome</keyword>
<comment type="caution">
    <text evidence="6">The sequence shown here is derived from an EMBL/GenBank/DDBJ whole genome shotgun (WGS) entry which is preliminary data.</text>
</comment>
<dbReference type="InterPro" id="IPR042838">
    <property type="entry name" value="KIAA1958"/>
</dbReference>
<dbReference type="Proteomes" id="UP000663829">
    <property type="component" value="Unassembled WGS sequence"/>
</dbReference>
<name>A0A813RZ60_9BILA</name>
<dbReference type="Pfam" id="PF12012">
    <property type="entry name" value="DUF3504"/>
    <property type="match status" value="1"/>
</dbReference>
<dbReference type="PANTHER" id="PTHR46963">
    <property type="entry name" value="SIMILAR TO RIKEN CDNA E130308A19"/>
    <property type="match status" value="1"/>
</dbReference>
<dbReference type="InterPro" id="IPR021893">
    <property type="entry name" value="ZMYM2-like_C"/>
</dbReference>
<reference evidence="6" key="1">
    <citation type="submission" date="2021-02" db="EMBL/GenBank/DDBJ databases">
        <authorList>
            <person name="Nowell W R."/>
        </authorList>
    </citation>
    <scope>NUCLEOTIDE SEQUENCE</scope>
</reference>
<keyword evidence="3" id="KW-0832">Ubl conjugation</keyword>
<dbReference type="EMBL" id="CAJNOQ010000320">
    <property type="protein sequence ID" value="CAF0787225.1"/>
    <property type="molecule type" value="Genomic_DNA"/>
</dbReference>
<keyword evidence="2" id="KW-0597">Phosphoprotein</keyword>
<feature type="region of interest" description="Disordered" evidence="4">
    <location>
        <begin position="567"/>
        <end position="588"/>
    </location>
</feature>
<evidence type="ECO:0000313" key="6">
    <source>
        <dbReference type="EMBL" id="CAF0787225.1"/>
    </source>
</evidence>
<evidence type="ECO:0000256" key="2">
    <source>
        <dbReference type="ARBA" id="ARBA00022553"/>
    </source>
</evidence>
<proteinExistence type="predicted"/>
<dbReference type="Proteomes" id="UP000681722">
    <property type="component" value="Unassembled WGS sequence"/>
</dbReference>
<dbReference type="AlphaFoldDB" id="A0A813RZ60"/>
<evidence type="ECO:0000313" key="7">
    <source>
        <dbReference type="EMBL" id="CAF3571193.1"/>
    </source>
</evidence>
<protein>
    <recommendedName>
        <fullName evidence="5">ZMYM2-like/QRICH1 C-terminal domain-containing protein</fullName>
    </recommendedName>
</protein>
<organism evidence="6 8">
    <name type="scientific">Didymodactylos carnosus</name>
    <dbReference type="NCBI Taxonomy" id="1234261"/>
    <lineage>
        <taxon>Eukaryota</taxon>
        <taxon>Metazoa</taxon>
        <taxon>Spiralia</taxon>
        <taxon>Gnathifera</taxon>
        <taxon>Rotifera</taxon>
        <taxon>Eurotatoria</taxon>
        <taxon>Bdelloidea</taxon>
        <taxon>Philodinida</taxon>
        <taxon>Philodinidae</taxon>
        <taxon>Didymodactylos</taxon>
    </lineage>
</organism>
<evidence type="ECO:0000259" key="5">
    <source>
        <dbReference type="Pfam" id="PF12012"/>
    </source>
</evidence>
<feature type="domain" description="ZMYM2-like/QRICH1 C-terminal" evidence="5">
    <location>
        <begin position="321"/>
        <end position="480"/>
    </location>
</feature>
<gene>
    <name evidence="6" type="ORF">GPM918_LOCUS2803</name>
    <name evidence="7" type="ORF">SRO942_LOCUS2803</name>
</gene>
<evidence type="ECO:0000256" key="4">
    <source>
        <dbReference type="SAM" id="MobiDB-lite"/>
    </source>
</evidence>
<evidence type="ECO:0000313" key="8">
    <source>
        <dbReference type="Proteomes" id="UP000663829"/>
    </source>
</evidence>
<keyword evidence="1" id="KW-1017">Isopeptide bond</keyword>
<feature type="compositionally biased region" description="Low complexity" evidence="4">
    <location>
        <begin position="572"/>
        <end position="588"/>
    </location>
</feature>
<sequence length="741" mass="85790">MAKNQINPTTDNNNFNLKTIFRREKSMEFETSSLMDNNQFEDEQQSKKKCKNIKLENIETLNDNEISDEDEILPNNNEMTIADILALRQIENSTQMNNTIKNSKQKDIEDNDINDHNKSESTLFSSVHNRHIPLEINKIPLSVNNDVVSKRPKRYQFPRVFTGDDFSSDNDNDNNKLEILNNNYNQSNEFNYDFQISSDTNSHNTIRKTKHDVKRFVMYIDEKFSEKCQLHKIKPDMLCIYLKHYFENTKKFDGTDYEPDTLRSFLLSVERYLKSKKYEYNLMESSIFQSCRNVILVKRDQWRKLGKTTFQTNIDIFNIKHELILREKNLINRETPDGLLLEILINNSKYFDQKSTTLSTTNNNNGFESTVNKSLLWGDIELINDEYLEYNRKQTKLNEGNSCNNTTSSSSNIIHPRAYANPADLSKCPVQAYKMYTSHRPQQSNTLQSPFYLVPRISNFQRVWYKTMAAGKHRLDQLLQNSMSRAGIQGKFQLSSMKKVKSKDILPSLPLSTTIENESLPLSVIIPSGTQFEEKDSPSCKHLSKRKRHNSLLSIEQPLNLCLNNTDDDQKSLSSSTSSSSSTYSTNDCNNNSKDDLVIKITKSNINDRTPLLNGLLKMSTTTTTTTSTATTPTVNNETTNNFAVVKESSSSISKQNNEFIWDESVTLILMSVAKQKENRIQKINTLRTYLEDKMGVVEFLCLYRHFKSEPKLTFQNTVWEHYQRYLPVLFTLLTLDNTTN</sequence>
<accession>A0A813RZ60</accession>
<dbReference type="PANTHER" id="PTHR46963:SF2">
    <property type="match status" value="1"/>
</dbReference>
<evidence type="ECO:0000256" key="1">
    <source>
        <dbReference type="ARBA" id="ARBA00022499"/>
    </source>
</evidence>
<dbReference type="EMBL" id="CAJOBC010000320">
    <property type="protein sequence ID" value="CAF3571193.1"/>
    <property type="molecule type" value="Genomic_DNA"/>
</dbReference>
<dbReference type="OrthoDB" id="10038493at2759"/>